<comment type="pathway">
    <text evidence="1 11">Lipid metabolism; fatty acid biosynthesis.</text>
</comment>
<dbReference type="InterPro" id="IPR014031">
    <property type="entry name" value="Ketoacyl_synth_C"/>
</dbReference>
<keyword evidence="5 11" id="KW-0444">Lipid biosynthesis</keyword>
<feature type="active site" description="For beta-ketoacyl synthase activity" evidence="12">
    <location>
        <position position="165"/>
    </location>
</feature>
<dbReference type="STRING" id="413434.SAMN04488132_101435"/>
<dbReference type="UniPathway" id="UPA00094"/>
<evidence type="ECO:0000256" key="7">
    <source>
        <dbReference type="ARBA" id="ARBA00022832"/>
    </source>
</evidence>
<dbReference type="InterPro" id="IPR020841">
    <property type="entry name" value="PKS_Beta-ketoAc_synthase_dom"/>
</dbReference>
<gene>
    <name evidence="15" type="ORF">SAMN04488132_101435</name>
</gene>
<dbReference type="InterPro" id="IPR014030">
    <property type="entry name" value="Ketoacyl_synth_N"/>
</dbReference>
<dbReference type="NCBIfam" id="NF005589">
    <property type="entry name" value="PRK07314.1"/>
    <property type="match status" value="1"/>
</dbReference>
<dbReference type="Gene3D" id="3.40.47.10">
    <property type="match status" value="1"/>
</dbReference>
<evidence type="ECO:0000256" key="3">
    <source>
        <dbReference type="ARBA" id="ARBA00012356"/>
    </source>
</evidence>
<keyword evidence="6 11" id="KW-0808">Transferase</keyword>
<dbReference type="PROSITE" id="PS52004">
    <property type="entry name" value="KS3_2"/>
    <property type="match status" value="1"/>
</dbReference>
<keyword evidence="8" id="KW-0443">Lipid metabolism</keyword>
<dbReference type="SMART" id="SM00825">
    <property type="entry name" value="PKS_KS"/>
    <property type="match status" value="1"/>
</dbReference>
<organism evidence="15 16">
    <name type="scientific">Sediminibacterium ginsengisoli</name>
    <dbReference type="NCBI Taxonomy" id="413434"/>
    <lineage>
        <taxon>Bacteria</taxon>
        <taxon>Pseudomonadati</taxon>
        <taxon>Bacteroidota</taxon>
        <taxon>Chitinophagia</taxon>
        <taxon>Chitinophagales</taxon>
        <taxon>Chitinophagaceae</taxon>
        <taxon>Sediminibacterium</taxon>
    </lineage>
</organism>
<protein>
    <recommendedName>
        <fullName evidence="4 11">3-oxoacyl-[acyl-carrier-protein] synthase 2</fullName>
        <ecNumber evidence="3 11">2.3.1.179</ecNumber>
    </recommendedName>
</protein>
<reference evidence="15 16" key="1">
    <citation type="submission" date="2017-02" db="EMBL/GenBank/DDBJ databases">
        <authorList>
            <person name="Peterson S.W."/>
        </authorList>
    </citation>
    <scope>NUCLEOTIDE SEQUENCE [LARGE SCALE GENOMIC DNA]</scope>
    <source>
        <strain evidence="15 16">DSM 22335</strain>
    </source>
</reference>
<dbReference type="GO" id="GO:0005829">
    <property type="term" value="C:cytosol"/>
    <property type="evidence" value="ECO:0007669"/>
    <property type="project" value="TreeGrafter"/>
</dbReference>
<dbReference type="GO" id="GO:0004315">
    <property type="term" value="F:3-oxoacyl-[acyl-carrier-protein] synthase activity"/>
    <property type="evidence" value="ECO:0007669"/>
    <property type="project" value="UniProtKB-UniRule"/>
</dbReference>
<dbReference type="InterPro" id="IPR016039">
    <property type="entry name" value="Thiolase-like"/>
</dbReference>
<name>A0A1T4K4C2_9BACT</name>
<evidence type="ECO:0000313" key="16">
    <source>
        <dbReference type="Proteomes" id="UP000190888"/>
    </source>
</evidence>
<dbReference type="RefSeq" id="WP_078829769.1">
    <property type="nucleotide sequence ID" value="NZ_FUWH01000001.1"/>
</dbReference>
<evidence type="ECO:0000256" key="1">
    <source>
        <dbReference type="ARBA" id="ARBA00005194"/>
    </source>
</evidence>
<dbReference type="InterPro" id="IPR018201">
    <property type="entry name" value="Ketoacyl_synth_AS"/>
</dbReference>
<dbReference type="InterPro" id="IPR000794">
    <property type="entry name" value="Beta-ketoacyl_synthase"/>
</dbReference>
<evidence type="ECO:0000256" key="10">
    <source>
        <dbReference type="ARBA" id="ARBA00023315"/>
    </source>
</evidence>
<evidence type="ECO:0000256" key="9">
    <source>
        <dbReference type="ARBA" id="ARBA00023160"/>
    </source>
</evidence>
<evidence type="ECO:0000256" key="5">
    <source>
        <dbReference type="ARBA" id="ARBA00022516"/>
    </source>
</evidence>
<proteinExistence type="inferred from homology"/>
<evidence type="ECO:0000313" key="15">
    <source>
        <dbReference type="EMBL" id="SJZ37271.1"/>
    </source>
</evidence>
<feature type="domain" description="Ketosynthase family 3 (KS3)" evidence="14">
    <location>
        <begin position="3"/>
        <end position="414"/>
    </location>
</feature>
<dbReference type="InterPro" id="IPR017568">
    <property type="entry name" value="3-oxoacyl-ACP_synth-2"/>
</dbReference>
<dbReference type="CDD" id="cd00834">
    <property type="entry name" value="KAS_I_II"/>
    <property type="match status" value="1"/>
</dbReference>
<keyword evidence="9 11" id="KW-0275">Fatty acid biosynthesis</keyword>
<keyword evidence="10 11" id="KW-0012">Acyltransferase</keyword>
<dbReference type="NCBIfam" id="TIGR03150">
    <property type="entry name" value="fabF"/>
    <property type="match status" value="1"/>
</dbReference>
<dbReference type="PROSITE" id="PS00606">
    <property type="entry name" value="KS3_1"/>
    <property type="match status" value="1"/>
</dbReference>
<keyword evidence="7" id="KW-0276">Fatty acid metabolism</keyword>
<evidence type="ECO:0000256" key="4">
    <source>
        <dbReference type="ARBA" id="ARBA00014657"/>
    </source>
</evidence>
<dbReference type="SUPFAM" id="SSF53901">
    <property type="entry name" value="Thiolase-like"/>
    <property type="match status" value="2"/>
</dbReference>
<evidence type="ECO:0000256" key="2">
    <source>
        <dbReference type="ARBA" id="ARBA00008467"/>
    </source>
</evidence>
<evidence type="ECO:0000256" key="6">
    <source>
        <dbReference type="ARBA" id="ARBA00022679"/>
    </source>
</evidence>
<dbReference type="PANTHER" id="PTHR11712">
    <property type="entry name" value="POLYKETIDE SYNTHASE-RELATED"/>
    <property type="match status" value="1"/>
</dbReference>
<dbReference type="FunFam" id="3.40.47.10:FF:000018">
    <property type="entry name" value="3-oxoacyl-[acyl-carrier-protein] synthase 2"/>
    <property type="match status" value="1"/>
</dbReference>
<dbReference type="PANTHER" id="PTHR11712:SF336">
    <property type="entry name" value="3-OXOACYL-[ACYL-CARRIER-PROTEIN] SYNTHASE, MITOCHONDRIAL"/>
    <property type="match status" value="1"/>
</dbReference>
<comment type="function">
    <text evidence="11">Involved in the type II fatty acid elongation cycle. Catalyzes the elongation of a wide range of acyl-ACP by the addition of two carbons from malonyl-ACP to an acyl acceptor. Can efficiently catalyze the conversion of palmitoleoyl-ACP (cis-hexadec-9-enoyl-ACP) to cis-vaccenoyl-ACP (cis-octadec-11-enoyl-ACP), an essential step in the thermal regulation of fatty acid composition.</text>
</comment>
<accession>A0A1T4K4C2</accession>
<dbReference type="Pfam" id="PF00109">
    <property type="entry name" value="ketoacyl-synt"/>
    <property type="match status" value="1"/>
</dbReference>
<dbReference type="OrthoDB" id="9808669at2"/>
<comment type="catalytic activity">
    <reaction evidence="11">
        <text>(9Z)-hexadecenoyl-[ACP] + malonyl-[ACP] + H(+) = 3-oxo-(11Z)-octadecenoyl-[ACP] + holo-[ACP] + CO2</text>
        <dbReference type="Rhea" id="RHEA:55040"/>
        <dbReference type="Rhea" id="RHEA-COMP:9623"/>
        <dbReference type="Rhea" id="RHEA-COMP:9685"/>
        <dbReference type="Rhea" id="RHEA-COMP:10800"/>
        <dbReference type="Rhea" id="RHEA-COMP:14074"/>
        <dbReference type="ChEBI" id="CHEBI:15378"/>
        <dbReference type="ChEBI" id="CHEBI:16526"/>
        <dbReference type="ChEBI" id="CHEBI:64479"/>
        <dbReference type="ChEBI" id="CHEBI:78449"/>
        <dbReference type="ChEBI" id="CHEBI:83989"/>
        <dbReference type="ChEBI" id="CHEBI:138538"/>
        <dbReference type="EC" id="2.3.1.179"/>
    </reaction>
</comment>
<evidence type="ECO:0000256" key="12">
    <source>
        <dbReference type="PIRSR" id="PIRSR000447-1"/>
    </source>
</evidence>
<evidence type="ECO:0000256" key="11">
    <source>
        <dbReference type="PIRNR" id="PIRNR000447"/>
    </source>
</evidence>
<evidence type="ECO:0000256" key="13">
    <source>
        <dbReference type="RuleBase" id="RU003694"/>
    </source>
</evidence>
<sequence>MQLKRVVVTGIGTLTPIGNNLNDYWSNLINGVSGAANITLFDASKFKTRFACEIKGFDPTQFMDRKEARKLDRFAQLAVVASDMAVADAGISTENVDVDRVGVIFASGIGGLTTFQEEVISFAKGDGTPRFNPFFIPKMILDIAAGQISMRHGFRGPNFAVVSACASSTNGIISAVDNIRLGKADIILSGGSEAVISEAGLGGFNSMKAMSERNDDPATASRPYDKDRDGFVMGEAAGVLVLEEYEHAIKRGAKIYCEIAGGGATADAYHLTAPHPDGLGARNVMLAALKDAGMKPEEIDYINTHGTSTPLGDGAEVKAITEVFGEHAYKLNISSTKSMTGHCLGAAGVIEAIACIQSVIHDIVPPTINHFTDDPELDPKLNFTFNKAQKRTVNAALSNTFGFGGHNACVIVKKYVA</sequence>
<dbReference type="Proteomes" id="UP000190888">
    <property type="component" value="Unassembled WGS sequence"/>
</dbReference>
<comment type="catalytic activity">
    <reaction evidence="11">
        <text>a fatty acyl-[ACP] + malonyl-[ACP] + H(+) = a 3-oxoacyl-[ACP] + holo-[ACP] + CO2</text>
        <dbReference type="Rhea" id="RHEA:22836"/>
        <dbReference type="Rhea" id="RHEA-COMP:9623"/>
        <dbReference type="Rhea" id="RHEA-COMP:9685"/>
        <dbReference type="Rhea" id="RHEA-COMP:9916"/>
        <dbReference type="Rhea" id="RHEA-COMP:14125"/>
        <dbReference type="ChEBI" id="CHEBI:15378"/>
        <dbReference type="ChEBI" id="CHEBI:16526"/>
        <dbReference type="ChEBI" id="CHEBI:64479"/>
        <dbReference type="ChEBI" id="CHEBI:78449"/>
        <dbReference type="ChEBI" id="CHEBI:78776"/>
        <dbReference type="ChEBI" id="CHEBI:138651"/>
    </reaction>
</comment>
<dbReference type="AlphaFoldDB" id="A0A1T4K4C2"/>
<comment type="similarity">
    <text evidence="2 11 13">Belongs to the thiolase-like superfamily. Beta-ketoacyl-ACP synthases family.</text>
</comment>
<dbReference type="EC" id="2.3.1.179" evidence="3 11"/>
<dbReference type="EMBL" id="FUWH01000001">
    <property type="protein sequence ID" value="SJZ37271.1"/>
    <property type="molecule type" value="Genomic_DNA"/>
</dbReference>
<dbReference type="Pfam" id="PF02801">
    <property type="entry name" value="Ketoacyl-synt_C"/>
    <property type="match status" value="1"/>
</dbReference>
<dbReference type="PIRSF" id="PIRSF000447">
    <property type="entry name" value="KAS_II"/>
    <property type="match status" value="1"/>
</dbReference>
<keyword evidence="16" id="KW-1185">Reference proteome</keyword>
<evidence type="ECO:0000256" key="8">
    <source>
        <dbReference type="ARBA" id="ARBA00023098"/>
    </source>
</evidence>
<evidence type="ECO:0000259" key="14">
    <source>
        <dbReference type="PROSITE" id="PS52004"/>
    </source>
</evidence>
<dbReference type="GO" id="GO:0006633">
    <property type="term" value="P:fatty acid biosynthetic process"/>
    <property type="evidence" value="ECO:0007669"/>
    <property type="project" value="UniProtKB-UniRule"/>
</dbReference>